<dbReference type="AlphaFoldDB" id="A0A6G1H8T7"/>
<dbReference type="Gene3D" id="1.25.40.10">
    <property type="entry name" value="Tetratricopeptide repeat domain"/>
    <property type="match status" value="1"/>
</dbReference>
<dbReference type="EMBL" id="ML977144">
    <property type="protein sequence ID" value="KAF1989621.1"/>
    <property type="molecule type" value="Genomic_DNA"/>
</dbReference>
<sequence>MPLKDLLKKKEKVENVPAQDPPATAAAPAPEFTFLRSTTTTQEVIEPPNHPDDVTTPSFKSQNLEVSKRQSRFRRSSNASQTQGLPTPESRNSSINTAGSVSPDNRSSKHKSDRRLSHRLHLTSRSRTASSTSVNLPSDLPELDAVESKEDDEKEAQWEQRATLLAKSNVVPRPDSAGGDDGYKSSDGKRPRARSRTVSDAPGDANIQEAIRLHEEGELARSTEMFGTLADPNGANNALSQVLYGLALRHGWGCTPNPTLAITYLSSAASNSAEIESLALAAGMKKGGSAKGELVLAIFELANCFRQGWGADKDPVAAKQYYETAANLGDTDAMNEVGWCYEHGFGCKKDKFKAAKYLRLAEEKGSKTVGNSWIWKDKYGGPMKAKTKNDETDETPTTTS</sequence>
<dbReference type="InterPro" id="IPR011990">
    <property type="entry name" value="TPR-like_helical_dom_sf"/>
</dbReference>
<dbReference type="GO" id="GO:0032153">
    <property type="term" value="C:cell division site"/>
    <property type="evidence" value="ECO:0007669"/>
    <property type="project" value="TreeGrafter"/>
</dbReference>
<feature type="compositionally biased region" description="Basic and acidic residues" evidence="1">
    <location>
        <begin position="181"/>
        <end position="190"/>
    </location>
</feature>
<feature type="compositionally biased region" description="Low complexity" evidence="1">
    <location>
        <begin position="17"/>
        <end position="30"/>
    </location>
</feature>
<accession>A0A6G1H8T7</accession>
<feature type="compositionally biased region" description="Basic and acidic residues" evidence="1">
    <location>
        <begin position="1"/>
        <end position="14"/>
    </location>
</feature>
<dbReference type="InterPro" id="IPR052945">
    <property type="entry name" value="Mitotic_Regulator"/>
</dbReference>
<dbReference type="InterPro" id="IPR006597">
    <property type="entry name" value="Sel1-like"/>
</dbReference>
<dbReference type="SMART" id="SM00671">
    <property type="entry name" value="SEL1"/>
    <property type="match status" value="3"/>
</dbReference>
<feature type="region of interest" description="Disordered" evidence="1">
    <location>
        <begin position="163"/>
        <end position="204"/>
    </location>
</feature>
<feature type="compositionally biased region" description="Polar residues" evidence="1">
    <location>
        <begin position="76"/>
        <end position="105"/>
    </location>
</feature>
<reference evidence="2" key="1">
    <citation type="journal article" date="2020" name="Stud. Mycol.">
        <title>101 Dothideomycetes genomes: a test case for predicting lifestyles and emergence of pathogens.</title>
        <authorList>
            <person name="Haridas S."/>
            <person name="Albert R."/>
            <person name="Binder M."/>
            <person name="Bloem J."/>
            <person name="Labutti K."/>
            <person name="Salamov A."/>
            <person name="Andreopoulos B."/>
            <person name="Baker S."/>
            <person name="Barry K."/>
            <person name="Bills G."/>
            <person name="Bluhm B."/>
            <person name="Cannon C."/>
            <person name="Castanera R."/>
            <person name="Culley D."/>
            <person name="Daum C."/>
            <person name="Ezra D."/>
            <person name="Gonzalez J."/>
            <person name="Henrissat B."/>
            <person name="Kuo A."/>
            <person name="Liang C."/>
            <person name="Lipzen A."/>
            <person name="Lutzoni F."/>
            <person name="Magnuson J."/>
            <person name="Mondo S."/>
            <person name="Nolan M."/>
            <person name="Ohm R."/>
            <person name="Pangilinan J."/>
            <person name="Park H.-J."/>
            <person name="Ramirez L."/>
            <person name="Alfaro M."/>
            <person name="Sun H."/>
            <person name="Tritt A."/>
            <person name="Yoshinaga Y."/>
            <person name="Zwiers L.-H."/>
            <person name="Turgeon B."/>
            <person name="Goodwin S."/>
            <person name="Spatafora J."/>
            <person name="Crous P."/>
            <person name="Grigoriev I."/>
        </authorList>
    </citation>
    <scope>NUCLEOTIDE SEQUENCE</scope>
    <source>
        <strain evidence="2">CBS 113979</strain>
    </source>
</reference>
<dbReference type="SUPFAM" id="SSF81901">
    <property type="entry name" value="HCP-like"/>
    <property type="match status" value="1"/>
</dbReference>
<feature type="compositionally biased region" description="Polar residues" evidence="1">
    <location>
        <begin position="55"/>
        <end position="65"/>
    </location>
</feature>
<keyword evidence="3" id="KW-1185">Reference proteome</keyword>
<dbReference type="PANTHER" id="PTHR43628">
    <property type="entry name" value="ACTIVATOR OF C KINASE PROTEIN 1-RELATED"/>
    <property type="match status" value="1"/>
</dbReference>
<proteinExistence type="predicted"/>
<organism evidence="2 3">
    <name type="scientific">Aulographum hederae CBS 113979</name>
    <dbReference type="NCBI Taxonomy" id="1176131"/>
    <lineage>
        <taxon>Eukaryota</taxon>
        <taxon>Fungi</taxon>
        <taxon>Dikarya</taxon>
        <taxon>Ascomycota</taxon>
        <taxon>Pezizomycotina</taxon>
        <taxon>Dothideomycetes</taxon>
        <taxon>Pleosporomycetidae</taxon>
        <taxon>Aulographales</taxon>
        <taxon>Aulographaceae</taxon>
    </lineage>
</organism>
<evidence type="ECO:0000313" key="2">
    <source>
        <dbReference type="EMBL" id="KAF1989621.1"/>
    </source>
</evidence>
<dbReference type="PANTHER" id="PTHR43628:SF1">
    <property type="entry name" value="CHITIN SYNTHASE REGULATORY FACTOR 2-RELATED"/>
    <property type="match status" value="1"/>
</dbReference>
<evidence type="ECO:0000313" key="3">
    <source>
        <dbReference type="Proteomes" id="UP000800041"/>
    </source>
</evidence>
<evidence type="ECO:0000256" key="1">
    <source>
        <dbReference type="SAM" id="MobiDB-lite"/>
    </source>
</evidence>
<dbReference type="Pfam" id="PF08238">
    <property type="entry name" value="Sel1"/>
    <property type="match status" value="3"/>
</dbReference>
<dbReference type="GO" id="GO:0010972">
    <property type="term" value="P:negative regulation of G2/M transition of mitotic cell cycle"/>
    <property type="evidence" value="ECO:0007669"/>
    <property type="project" value="TreeGrafter"/>
</dbReference>
<feature type="region of interest" description="Disordered" evidence="1">
    <location>
        <begin position="1"/>
        <end position="141"/>
    </location>
</feature>
<feature type="region of interest" description="Disordered" evidence="1">
    <location>
        <begin position="381"/>
        <end position="400"/>
    </location>
</feature>
<feature type="compositionally biased region" description="Basic residues" evidence="1">
    <location>
        <begin position="108"/>
        <end position="124"/>
    </location>
</feature>
<name>A0A6G1H8T7_9PEZI</name>
<dbReference type="OrthoDB" id="2148946at2759"/>
<protein>
    <submittedName>
        <fullName evidence="2">HCP-like protein</fullName>
    </submittedName>
</protein>
<gene>
    <name evidence="2" type="ORF">K402DRAFT_390581</name>
</gene>
<dbReference type="Proteomes" id="UP000800041">
    <property type="component" value="Unassembled WGS sequence"/>
</dbReference>